<name>A0ABV6XJQ5_9ACTN</name>
<comment type="caution">
    <text evidence="2">The sequence shown here is derived from an EMBL/GenBank/DDBJ whole genome shotgun (WGS) entry which is preliminary data.</text>
</comment>
<dbReference type="Pfam" id="PF01906">
    <property type="entry name" value="YbjQ_1"/>
    <property type="match status" value="1"/>
</dbReference>
<dbReference type="InterPro" id="IPR035439">
    <property type="entry name" value="UPF0145_dom_sf"/>
</dbReference>
<dbReference type="InterPro" id="IPR002765">
    <property type="entry name" value="UPF0145_YbjQ-like"/>
</dbReference>
<gene>
    <name evidence="2" type="ORF">ABUW04_09455</name>
</gene>
<keyword evidence="3" id="KW-1185">Reference proteome</keyword>
<accession>A0ABV6XJQ5</accession>
<organism evidence="2 3">
    <name type="scientific">Streptacidiphilus jeojiensis</name>
    <dbReference type="NCBI Taxonomy" id="3229225"/>
    <lineage>
        <taxon>Bacteria</taxon>
        <taxon>Bacillati</taxon>
        <taxon>Actinomycetota</taxon>
        <taxon>Actinomycetes</taxon>
        <taxon>Kitasatosporales</taxon>
        <taxon>Streptomycetaceae</taxon>
        <taxon>Streptacidiphilus</taxon>
    </lineage>
</organism>
<evidence type="ECO:0000313" key="2">
    <source>
        <dbReference type="EMBL" id="MFC1438480.1"/>
    </source>
</evidence>
<evidence type="ECO:0000256" key="1">
    <source>
        <dbReference type="ARBA" id="ARBA00010751"/>
    </source>
</evidence>
<reference evidence="2 3" key="1">
    <citation type="submission" date="2024-06" db="EMBL/GenBank/DDBJ databases">
        <authorList>
            <person name="Lee S.D."/>
        </authorList>
    </citation>
    <scope>NUCLEOTIDE SEQUENCE [LARGE SCALE GENOMIC DNA]</scope>
    <source>
        <strain evidence="2 3">N1-10</strain>
    </source>
</reference>
<dbReference type="Gene3D" id="3.30.110.70">
    <property type="entry name" value="Hypothetical protein apc22750. Chain B"/>
    <property type="match status" value="1"/>
</dbReference>
<dbReference type="EMBL" id="JBEUKS010000003">
    <property type="protein sequence ID" value="MFC1438480.1"/>
    <property type="molecule type" value="Genomic_DNA"/>
</dbReference>
<dbReference type="SUPFAM" id="SSF117782">
    <property type="entry name" value="YbjQ-like"/>
    <property type="match status" value="1"/>
</dbReference>
<proteinExistence type="inferred from homology"/>
<protein>
    <submittedName>
        <fullName evidence="2">Heavy metal-binding domain-containing protein</fullName>
    </submittedName>
</protein>
<sequence>MSLSWDGAGLPPVAAARVARGGSGGAWSSALSAGEFAAIRSVGFEPVGQVMGSTVVHIDRAGPYPGYLACGYTDQGDAFSVAPVALSGGGAPCAALVQAYDAARRTALARMNAECVALGGDGVVAAQLTMAPFPAAANCQEFQVIGTAVRAAGPVRPPRPFTSHLDGLGFAKLLGAGWVPVDLLVATSIGVRHDNSATREMADSWANQQMDGWTRLVRVVRADARRQLRRHGARHGGDGIILSSADLRVWEESCVSRTGDKGKRDHLAESTLVGTTIARFTTTPARPRTLTVMPLNDDGALRRRLGRAADR</sequence>
<dbReference type="RefSeq" id="WP_380564014.1">
    <property type="nucleotide sequence ID" value="NZ_JBEUKS010000003.1"/>
</dbReference>
<dbReference type="Proteomes" id="UP001592581">
    <property type="component" value="Unassembled WGS sequence"/>
</dbReference>
<comment type="similarity">
    <text evidence="1">Belongs to the UPF0145 family.</text>
</comment>
<evidence type="ECO:0000313" key="3">
    <source>
        <dbReference type="Proteomes" id="UP001592581"/>
    </source>
</evidence>